<name>A0A9C7PY74_9RHOD</name>
<dbReference type="PANTHER" id="PTHR14052">
    <property type="entry name" value="ORIGIN RECOGNITION COMPLEX SUBUNIT 2"/>
    <property type="match status" value="1"/>
</dbReference>
<evidence type="ECO:0000259" key="7">
    <source>
        <dbReference type="Pfam" id="PF04084"/>
    </source>
</evidence>
<evidence type="ECO:0000256" key="4">
    <source>
        <dbReference type="ARBA" id="ARBA00023242"/>
    </source>
</evidence>
<proteinExistence type="inferred from homology"/>
<dbReference type="Proteomes" id="UP001061958">
    <property type="component" value="Unassembled WGS sequence"/>
</dbReference>
<keyword evidence="3 5" id="KW-0235">DNA replication</keyword>
<evidence type="ECO:0000313" key="10">
    <source>
        <dbReference type="Proteomes" id="UP001061958"/>
    </source>
</evidence>
<feature type="domain" description="Origin recognition complex subunit 2 RecA-like" evidence="7">
    <location>
        <begin position="162"/>
        <end position="324"/>
    </location>
</feature>
<comment type="subcellular location">
    <subcellularLocation>
        <location evidence="1 5">Nucleus</location>
    </subcellularLocation>
</comment>
<dbReference type="Pfam" id="PF04084">
    <property type="entry name" value="RecA-like_ORC2"/>
    <property type="match status" value="1"/>
</dbReference>
<evidence type="ECO:0000313" key="9">
    <source>
        <dbReference type="EMBL" id="GJQ12749.1"/>
    </source>
</evidence>
<dbReference type="GO" id="GO:0006260">
    <property type="term" value="P:DNA replication"/>
    <property type="evidence" value="ECO:0007669"/>
    <property type="project" value="UniProtKB-UniRule"/>
</dbReference>
<organism evidence="9 10">
    <name type="scientific">Galdieria partita</name>
    <dbReference type="NCBI Taxonomy" id="83374"/>
    <lineage>
        <taxon>Eukaryota</taxon>
        <taxon>Rhodophyta</taxon>
        <taxon>Bangiophyceae</taxon>
        <taxon>Galdieriales</taxon>
        <taxon>Galdieriaceae</taxon>
        <taxon>Galdieria</taxon>
    </lineage>
</organism>
<comment type="similarity">
    <text evidence="2 5">Belongs to the ORC2 family.</text>
</comment>
<gene>
    <name evidence="9" type="ORF">GpartN1_g4540.t1</name>
</gene>
<dbReference type="OrthoDB" id="20198at2759"/>
<feature type="compositionally biased region" description="Basic and acidic residues" evidence="6">
    <location>
        <begin position="62"/>
        <end position="71"/>
    </location>
</feature>
<keyword evidence="4 5" id="KW-0539">Nucleus</keyword>
<dbReference type="InterPro" id="IPR007220">
    <property type="entry name" value="ORC2"/>
</dbReference>
<dbReference type="PANTHER" id="PTHR14052:SF0">
    <property type="entry name" value="ORIGIN RECOGNITION COMPLEX SUBUNIT 2"/>
    <property type="match status" value="1"/>
</dbReference>
<evidence type="ECO:0000259" key="8">
    <source>
        <dbReference type="Pfam" id="PF24882"/>
    </source>
</evidence>
<keyword evidence="10" id="KW-1185">Reference proteome</keyword>
<feature type="region of interest" description="Disordered" evidence="6">
    <location>
        <begin position="1"/>
        <end position="85"/>
    </location>
</feature>
<evidence type="ECO:0000256" key="2">
    <source>
        <dbReference type="ARBA" id="ARBA00007421"/>
    </source>
</evidence>
<reference evidence="9" key="1">
    <citation type="journal article" date="2022" name="Proc. Natl. Acad. Sci. U.S.A.">
        <title>Life cycle and functional genomics of the unicellular red alga Galdieria for elucidating algal and plant evolution and industrial use.</title>
        <authorList>
            <person name="Hirooka S."/>
            <person name="Itabashi T."/>
            <person name="Ichinose T.M."/>
            <person name="Onuma R."/>
            <person name="Fujiwara T."/>
            <person name="Yamashita S."/>
            <person name="Jong L.W."/>
            <person name="Tomita R."/>
            <person name="Iwane A.H."/>
            <person name="Miyagishima S.Y."/>
        </authorList>
    </citation>
    <scope>NUCLEOTIDE SEQUENCE</scope>
    <source>
        <strain evidence="9">NBRC 102759</strain>
    </source>
</reference>
<feature type="compositionally biased region" description="Low complexity" evidence="6">
    <location>
        <begin position="22"/>
        <end position="38"/>
    </location>
</feature>
<comment type="subunit">
    <text evidence="5">Component of the origin recognition complex (ORC).</text>
</comment>
<dbReference type="InterPro" id="IPR056773">
    <property type="entry name" value="WHD_ORC2"/>
</dbReference>
<dbReference type="GO" id="GO:0003688">
    <property type="term" value="F:DNA replication origin binding"/>
    <property type="evidence" value="ECO:0007669"/>
    <property type="project" value="UniProtKB-UniRule"/>
</dbReference>
<dbReference type="AlphaFoldDB" id="A0A9C7PY74"/>
<dbReference type="EMBL" id="BQMJ01000036">
    <property type="protein sequence ID" value="GJQ12749.1"/>
    <property type="molecule type" value="Genomic_DNA"/>
</dbReference>
<dbReference type="InterPro" id="IPR056772">
    <property type="entry name" value="RecA-like_ORC2"/>
</dbReference>
<evidence type="ECO:0000256" key="6">
    <source>
        <dbReference type="SAM" id="MobiDB-lite"/>
    </source>
</evidence>
<reference evidence="9" key="2">
    <citation type="submission" date="2022-01" db="EMBL/GenBank/DDBJ databases">
        <authorList>
            <person name="Hirooka S."/>
            <person name="Miyagishima S.Y."/>
        </authorList>
    </citation>
    <scope>NUCLEOTIDE SEQUENCE</scope>
    <source>
        <strain evidence="9">NBRC 102759</strain>
    </source>
</reference>
<sequence>MAKSEPTHHRQRRQRCSSLAESCKVSKTSKSQSVTRQQEITTLRKGLQQKQPVQVTERGRKRREELKKEQSNKSPSNTQNSIQEDCSNVLATSLSEDRPTVEKQTECSEYSEQTNVIDDIPEYFKTEYKKYDSNKENQTAKAPENFQAQVLSLEEEFAEERREIRDKYIGQFERWFEILQEFNILCYGSGSKRNVLNAFAERCKQISSTVVVHGYHNLFSLKELLGKIEKEILHLPTEVSNRRTPAEQVRNIERHLTKDSFPSSIFIIVHNIDGPKMQSAEVQEILSHIASIPKINIIASMDHINAPLLWNRTIYQRLNWYWEQVTTEDSYLYEISDTSFLTNFEGDESRVKAAALLFSTLTKNAHLIFMELAALLKKSREDNLCHSKKEARAFANGVSFHSFYEHCRKKFLVSNPNSLKTVLKELKDHELVSITSSSISAETIQVELKPNQLEALISILQGQVTVNNR</sequence>
<feature type="compositionally biased region" description="Polar residues" evidence="6">
    <location>
        <begin position="72"/>
        <end position="85"/>
    </location>
</feature>
<dbReference type="GO" id="GO:0005664">
    <property type="term" value="C:nuclear origin of replication recognition complex"/>
    <property type="evidence" value="ECO:0007669"/>
    <property type="project" value="UniProtKB-UniRule"/>
</dbReference>
<protein>
    <recommendedName>
        <fullName evidence="5">Origin recognition complex subunit 2</fullName>
    </recommendedName>
</protein>
<evidence type="ECO:0000256" key="3">
    <source>
        <dbReference type="ARBA" id="ARBA00022705"/>
    </source>
</evidence>
<accession>A0A9C7PY74</accession>
<dbReference type="Pfam" id="PF24882">
    <property type="entry name" value="WHD_ORC2"/>
    <property type="match status" value="1"/>
</dbReference>
<evidence type="ECO:0000256" key="5">
    <source>
        <dbReference type="RuleBase" id="RU368084"/>
    </source>
</evidence>
<evidence type="ECO:0000256" key="1">
    <source>
        <dbReference type="ARBA" id="ARBA00004123"/>
    </source>
</evidence>
<comment type="function">
    <text evidence="5">Component of the origin recognition complex (ORC) that binds origins of replication. DNA-binding is ATP-dependent. ORC is required to assemble the pre-replication complex necessary to initiate DNA replication.</text>
</comment>
<feature type="domain" description="Origin recognition complex subunit 2 winged-helix" evidence="8">
    <location>
        <begin position="396"/>
        <end position="449"/>
    </location>
</feature>
<comment type="caution">
    <text evidence="9">The sequence shown here is derived from an EMBL/GenBank/DDBJ whole genome shotgun (WGS) entry which is preliminary data.</text>
</comment>